<dbReference type="AlphaFoldDB" id="A0A1H1QJ31"/>
<dbReference type="PROSITE" id="PS51257">
    <property type="entry name" value="PROKAR_LIPOPROTEIN"/>
    <property type="match status" value="1"/>
</dbReference>
<sequence>MPSDISRPHRSVGRRSILIGGLATATAALSSCDLLSLEPTSRPTQQPKGNEAPNLAAAVKKGDLPPVAERLPPKPIVVPAPAIGQYGGTWHSATLGTGDAQWWWRTAGYEPLLRVDPNTSEVVANVGESFEFDSPGTTLTVKLVKGIKWSDGEPFSADDIVFWWESYALDPDLSPAGPPEWMIVDGKPGHVKKIDDLTVAFSFESPNGLLPLRLADSDGQPVTAMPQHYLKKFHKSFAEDADAQAKKAGLDSWVDLFLARSGESTSFMAKDLPVIKAWTLTTDPGTSDAVVFQRNPYYWKVDKDGSQLPYLDRISMAVLQDIQVILLKATNGELDYHARHFNLPANKPTVASAAGRSGYRVTNLVPGSMNVGVIGFNLTTKNAVKRQIYRNKDFRIGMSYALDRQQLIESVIQRQGEPWQAAPRRESRYYDEEMAKQYTEFNLDKANEHLDKAFPKKDAKGNRLGPDGKPIVINFLAATSGGDLESLYLDMQPIMKQQWAKVGVQITTTAMERSLFGVKTDNEAQDALMWTGFGGSDLTLPIDPRWYVPRTTSQSNWAKQWVLWDSTNGADGEEPPESVKEAFALYTKATGSVDTKKRDDYLKQMLRVAKEEFWVIGTVSTPASFAVVSDKFMSIPDSQPDAWPFPQPGQLHPETFWLKP</sequence>
<dbReference type="OrthoDB" id="3713816at2"/>
<dbReference type="SUPFAM" id="SSF53850">
    <property type="entry name" value="Periplasmic binding protein-like II"/>
    <property type="match status" value="1"/>
</dbReference>
<accession>A0A1H1QJ31</accession>
<dbReference type="STRING" id="630515.SAMN04489812_1289"/>
<dbReference type="GO" id="GO:0015833">
    <property type="term" value="P:peptide transport"/>
    <property type="evidence" value="ECO:0007669"/>
    <property type="project" value="TreeGrafter"/>
</dbReference>
<dbReference type="PANTHER" id="PTHR30290">
    <property type="entry name" value="PERIPLASMIC BINDING COMPONENT OF ABC TRANSPORTER"/>
    <property type="match status" value="1"/>
</dbReference>
<evidence type="ECO:0000313" key="2">
    <source>
        <dbReference type="EMBL" id="SDS23492.1"/>
    </source>
</evidence>
<name>A0A1H1QJ31_9ACTN</name>
<dbReference type="Pfam" id="PF00496">
    <property type="entry name" value="SBP_bac_5"/>
    <property type="match status" value="1"/>
</dbReference>
<evidence type="ECO:0000259" key="1">
    <source>
        <dbReference type="Pfam" id="PF00496"/>
    </source>
</evidence>
<gene>
    <name evidence="2" type="ORF">SAMN04489812_1289</name>
</gene>
<keyword evidence="3" id="KW-1185">Reference proteome</keyword>
<dbReference type="EMBL" id="LT629772">
    <property type="protein sequence ID" value="SDS23492.1"/>
    <property type="molecule type" value="Genomic_DNA"/>
</dbReference>
<dbReference type="Gene3D" id="3.40.190.10">
    <property type="entry name" value="Periplasmic binding protein-like II"/>
    <property type="match status" value="1"/>
</dbReference>
<dbReference type="Gene3D" id="3.10.105.10">
    <property type="entry name" value="Dipeptide-binding Protein, Domain 3"/>
    <property type="match status" value="1"/>
</dbReference>
<dbReference type="InterPro" id="IPR039424">
    <property type="entry name" value="SBP_5"/>
</dbReference>
<feature type="domain" description="Solute-binding protein family 5" evidence="1">
    <location>
        <begin position="122"/>
        <end position="548"/>
    </location>
</feature>
<reference evidence="2 3" key="1">
    <citation type="submission" date="2016-10" db="EMBL/GenBank/DDBJ databases">
        <authorList>
            <person name="de Groot N.N."/>
        </authorList>
    </citation>
    <scope>NUCLEOTIDE SEQUENCE [LARGE SCALE GENOMIC DNA]</scope>
    <source>
        <strain evidence="2 3">DSM 21800</strain>
    </source>
</reference>
<organism evidence="2 3">
    <name type="scientific">Microlunatus soli</name>
    <dbReference type="NCBI Taxonomy" id="630515"/>
    <lineage>
        <taxon>Bacteria</taxon>
        <taxon>Bacillati</taxon>
        <taxon>Actinomycetota</taxon>
        <taxon>Actinomycetes</taxon>
        <taxon>Propionibacteriales</taxon>
        <taxon>Propionibacteriaceae</taxon>
        <taxon>Microlunatus</taxon>
    </lineage>
</organism>
<dbReference type="CDD" id="cd08500">
    <property type="entry name" value="PBP2_NikA_DppA_OppA_like_4"/>
    <property type="match status" value="1"/>
</dbReference>
<proteinExistence type="predicted"/>
<dbReference type="PANTHER" id="PTHR30290:SF62">
    <property type="entry name" value="OLIGOPEPTIDE ABC TRANSPORTER, PERIPLASMIC OLIGOPEPTIDE-BINDING PROTEIN"/>
    <property type="match status" value="1"/>
</dbReference>
<dbReference type="Proteomes" id="UP000199103">
    <property type="component" value="Chromosome I"/>
</dbReference>
<dbReference type="GO" id="GO:1904680">
    <property type="term" value="F:peptide transmembrane transporter activity"/>
    <property type="evidence" value="ECO:0007669"/>
    <property type="project" value="TreeGrafter"/>
</dbReference>
<dbReference type="RefSeq" id="WP_091521637.1">
    <property type="nucleotide sequence ID" value="NZ_LT629772.1"/>
</dbReference>
<evidence type="ECO:0000313" key="3">
    <source>
        <dbReference type="Proteomes" id="UP000199103"/>
    </source>
</evidence>
<dbReference type="InterPro" id="IPR000914">
    <property type="entry name" value="SBP_5_dom"/>
</dbReference>
<protein>
    <submittedName>
        <fullName evidence="2">Peptide/nickel transport system substrate-binding protein</fullName>
    </submittedName>
</protein>